<protein>
    <submittedName>
        <fullName evidence="3">Uncharacterized protein</fullName>
    </submittedName>
</protein>
<feature type="chain" id="PRO_5042898537" evidence="2">
    <location>
        <begin position="19"/>
        <end position="179"/>
    </location>
</feature>
<evidence type="ECO:0000313" key="4">
    <source>
        <dbReference type="Proteomes" id="UP001303889"/>
    </source>
</evidence>
<reference evidence="3" key="2">
    <citation type="submission" date="2023-05" db="EMBL/GenBank/DDBJ databases">
        <authorList>
            <consortium name="Lawrence Berkeley National Laboratory"/>
            <person name="Steindorff A."/>
            <person name="Hensen N."/>
            <person name="Bonometti L."/>
            <person name="Westerberg I."/>
            <person name="Brannstrom I.O."/>
            <person name="Guillou S."/>
            <person name="Cros-Aarteil S."/>
            <person name="Calhoun S."/>
            <person name="Haridas S."/>
            <person name="Kuo A."/>
            <person name="Mondo S."/>
            <person name="Pangilinan J."/>
            <person name="Riley R."/>
            <person name="Labutti K."/>
            <person name="Andreopoulos B."/>
            <person name="Lipzen A."/>
            <person name="Chen C."/>
            <person name="Yanf M."/>
            <person name="Daum C."/>
            <person name="Ng V."/>
            <person name="Clum A."/>
            <person name="Ohm R."/>
            <person name="Martin F."/>
            <person name="Silar P."/>
            <person name="Natvig D."/>
            <person name="Lalanne C."/>
            <person name="Gautier V."/>
            <person name="Ament-Velasquez S.L."/>
            <person name="Kruys A."/>
            <person name="Hutchinson M.I."/>
            <person name="Powell A.J."/>
            <person name="Barry K."/>
            <person name="Miller A.N."/>
            <person name="Grigoriev I.V."/>
            <person name="Debuchy R."/>
            <person name="Gladieux P."/>
            <person name="Thoren M.H."/>
            <person name="Johannesson H."/>
        </authorList>
    </citation>
    <scope>NUCLEOTIDE SEQUENCE</scope>
    <source>
        <strain evidence="3">CBS 103.79</strain>
    </source>
</reference>
<accession>A0AAN6MFT3</accession>
<dbReference type="EMBL" id="MU855825">
    <property type="protein sequence ID" value="KAK3899153.1"/>
    <property type="molecule type" value="Genomic_DNA"/>
</dbReference>
<proteinExistence type="predicted"/>
<feature type="signal peptide" evidence="2">
    <location>
        <begin position="1"/>
        <end position="18"/>
    </location>
</feature>
<dbReference type="PANTHER" id="PTHR35185">
    <property type="entry name" value="SERINE/THREONINE-RICH PROTEIN ADG2-RELATED"/>
    <property type="match status" value="1"/>
</dbReference>
<evidence type="ECO:0000256" key="2">
    <source>
        <dbReference type="SAM" id="SignalP"/>
    </source>
</evidence>
<keyword evidence="1 2" id="KW-0732">Signal</keyword>
<name>A0AAN6MFT3_9PEZI</name>
<dbReference type="InterPro" id="IPR052479">
    <property type="entry name" value="GPI-anchor_Adhesion_Reg"/>
</dbReference>
<evidence type="ECO:0000256" key="1">
    <source>
        <dbReference type="ARBA" id="ARBA00022729"/>
    </source>
</evidence>
<evidence type="ECO:0000313" key="3">
    <source>
        <dbReference type="EMBL" id="KAK3899153.1"/>
    </source>
</evidence>
<sequence>MRTPLPLLLPLLFTSVSAINITSPSTPSNLTLDPTSGIPLTWTAVKTDPPRAHAVLVNMAGPSPISKDLGEVDVAKAKVVLFVRGGEGKGLEGEGWRVNFLSLEGGGENGEGAILAQSGVFGFKVVKVEVTATGSSTGSATGTAAASKTSSAAAGAVTTGMRGREVMVLLGGVAAAVLV</sequence>
<keyword evidence="4" id="KW-1185">Reference proteome</keyword>
<dbReference type="PANTHER" id="PTHR35185:SF1">
    <property type="entry name" value="UPF0619 GPI-ANCHORED MEMBRANE PROTEIN C1322.10"/>
    <property type="match status" value="1"/>
</dbReference>
<reference evidence="3" key="1">
    <citation type="journal article" date="2023" name="Mol. Phylogenet. Evol.">
        <title>Genome-scale phylogeny and comparative genomics of the fungal order Sordariales.</title>
        <authorList>
            <person name="Hensen N."/>
            <person name="Bonometti L."/>
            <person name="Westerberg I."/>
            <person name="Brannstrom I.O."/>
            <person name="Guillou S."/>
            <person name="Cros-Aarteil S."/>
            <person name="Calhoun S."/>
            <person name="Haridas S."/>
            <person name="Kuo A."/>
            <person name="Mondo S."/>
            <person name="Pangilinan J."/>
            <person name="Riley R."/>
            <person name="LaButti K."/>
            <person name="Andreopoulos B."/>
            <person name="Lipzen A."/>
            <person name="Chen C."/>
            <person name="Yan M."/>
            <person name="Daum C."/>
            <person name="Ng V."/>
            <person name="Clum A."/>
            <person name="Steindorff A."/>
            <person name="Ohm R.A."/>
            <person name="Martin F."/>
            <person name="Silar P."/>
            <person name="Natvig D.O."/>
            <person name="Lalanne C."/>
            <person name="Gautier V."/>
            <person name="Ament-Velasquez S.L."/>
            <person name="Kruys A."/>
            <person name="Hutchinson M.I."/>
            <person name="Powell A.J."/>
            <person name="Barry K."/>
            <person name="Miller A.N."/>
            <person name="Grigoriev I.V."/>
            <person name="Debuchy R."/>
            <person name="Gladieux P."/>
            <person name="Hiltunen Thoren M."/>
            <person name="Johannesson H."/>
        </authorList>
    </citation>
    <scope>NUCLEOTIDE SEQUENCE</scope>
    <source>
        <strain evidence="3">CBS 103.79</strain>
    </source>
</reference>
<organism evidence="3 4">
    <name type="scientific">Staphylotrichum tortipilum</name>
    <dbReference type="NCBI Taxonomy" id="2831512"/>
    <lineage>
        <taxon>Eukaryota</taxon>
        <taxon>Fungi</taxon>
        <taxon>Dikarya</taxon>
        <taxon>Ascomycota</taxon>
        <taxon>Pezizomycotina</taxon>
        <taxon>Sordariomycetes</taxon>
        <taxon>Sordariomycetidae</taxon>
        <taxon>Sordariales</taxon>
        <taxon>Chaetomiaceae</taxon>
        <taxon>Staphylotrichum</taxon>
    </lineage>
</organism>
<comment type="caution">
    <text evidence="3">The sequence shown here is derived from an EMBL/GenBank/DDBJ whole genome shotgun (WGS) entry which is preliminary data.</text>
</comment>
<dbReference type="AlphaFoldDB" id="A0AAN6MFT3"/>
<dbReference type="Proteomes" id="UP001303889">
    <property type="component" value="Unassembled WGS sequence"/>
</dbReference>
<gene>
    <name evidence="3" type="ORF">C8A05DRAFT_37243</name>
</gene>